<dbReference type="AlphaFoldDB" id="A0A897NHY0"/>
<keyword evidence="1" id="KW-0805">Transcription regulation</keyword>
<dbReference type="SUPFAM" id="SSF47954">
    <property type="entry name" value="Cyclin-like"/>
    <property type="match status" value="2"/>
</dbReference>
<dbReference type="GeneID" id="68857142"/>
<reference evidence="5 6" key="1">
    <citation type="submission" date="2020-11" db="EMBL/GenBank/DDBJ databases">
        <title>Carbohydrate-dependent, anaerobic sulfur respiration: A novel catabolism in halophilic archaea.</title>
        <authorList>
            <person name="Sorokin D.Y."/>
            <person name="Messina E."/>
            <person name="Smedile F."/>
            <person name="La Cono V."/>
            <person name="Hallsworth J.E."/>
            <person name="Yakimov M.M."/>
        </authorList>
    </citation>
    <scope>NUCLEOTIDE SEQUENCE [LARGE SCALE GENOMIC DNA]</scope>
    <source>
        <strain evidence="5 6">HSR-Est</strain>
    </source>
</reference>
<name>A0A897NHY0_9EURY</name>
<feature type="domain" description="Transcription factor TFIIB cyclin-like" evidence="4">
    <location>
        <begin position="113"/>
        <end position="195"/>
    </location>
</feature>
<evidence type="ECO:0000256" key="2">
    <source>
        <dbReference type="ARBA" id="ARBA00023163"/>
    </source>
</evidence>
<evidence type="ECO:0000256" key="1">
    <source>
        <dbReference type="ARBA" id="ARBA00023015"/>
    </source>
</evidence>
<evidence type="ECO:0000313" key="5">
    <source>
        <dbReference type="EMBL" id="QSG14050.1"/>
    </source>
</evidence>
<dbReference type="Proteomes" id="UP000663292">
    <property type="component" value="Chromosome"/>
</dbReference>
<proteinExistence type="predicted"/>
<dbReference type="PANTHER" id="PTHR11618">
    <property type="entry name" value="TRANSCRIPTION INITIATION FACTOR IIB-RELATED"/>
    <property type="match status" value="1"/>
</dbReference>
<accession>A0A897NHY0</accession>
<dbReference type="InterPro" id="IPR013150">
    <property type="entry name" value="TFIIB_cyclin"/>
</dbReference>
<dbReference type="Pfam" id="PF00382">
    <property type="entry name" value="TFIIB"/>
    <property type="match status" value="2"/>
</dbReference>
<dbReference type="RefSeq" id="WP_229121996.1">
    <property type="nucleotide sequence ID" value="NZ_CP064791.1"/>
</dbReference>
<dbReference type="InterPro" id="IPR036915">
    <property type="entry name" value="Cyclin-like_sf"/>
</dbReference>
<dbReference type="EMBL" id="CP064791">
    <property type="protein sequence ID" value="QSG14050.1"/>
    <property type="molecule type" value="Genomic_DNA"/>
</dbReference>
<feature type="compositionally biased region" description="Polar residues" evidence="3">
    <location>
        <begin position="310"/>
        <end position="329"/>
    </location>
</feature>
<feature type="compositionally biased region" description="Basic and acidic residues" evidence="3">
    <location>
        <begin position="42"/>
        <end position="58"/>
    </location>
</feature>
<keyword evidence="6" id="KW-1185">Reference proteome</keyword>
<dbReference type="PANTHER" id="PTHR11618:SF13">
    <property type="entry name" value="TRANSCRIPTION INITIATION FACTOR IIB"/>
    <property type="match status" value="1"/>
</dbReference>
<dbReference type="InterPro" id="IPR000812">
    <property type="entry name" value="TFIIB"/>
</dbReference>
<sequence>MYRQSYSKRDGGIGSCPECGGRIVSECEVVCRDCGVVLDASPTDRRPRPTRPQARDGGRATGAPLTPVHANRRLSSYIGRRRDARGSPVSPRARRQLERQRTQQRRAARGANKQTLQPGLAEIARVCAALEATTTVRESASVLFRQALAENLLYGRAYESIAGATVYLGARRARFVRTLTEVASVSRCPNNSVRRDVRFLQRELAITAGPISPVAYLPRLQSTLGVDDRLLRQSRQLLGVVTERNLHSGRDPKGVAAGAVYTVARLEGGKTMLSQREVATAADVTAETVRTRFDEFEPLCPDVNDRDGTRTPSSTGAHGSGDTQTADGD</sequence>
<dbReference type="GO" id="GO:0070897">
    <property type="term" value="P:transcription preinitiation complex assembly"/>
    <property type="evidence" value="ECO:0007669"/>
    <property type="project" value="InterPro"/>
</dbReference>
<evidence type="ECO:0000259" key="4">
    <source>
        <dbReference type="Pfam" id="PF00382"/>
    </source>
</evidence>
<feature type="region of interest" description="Disordered" evidence="3">
    <location>
        <begin position="297"/>
        <end position="329"/>
    </location>
</feature>
<dbReference type="Gene3D" id="1.10.472.170">
    <property type="match status" value="1"/>
</dbReference>
<protein>
    <submittedName>
        <fullName evidence="5">Transcription initiation factor TFIIB, Brf1 subunit/Transcription initiation factor TFIIB</fullName>
    </submittedName>
</protein>
<dbReference type="Gene3D" id="1.10.472.10">
    <property type="entry name" value="Cyclin-like"/>
    <property type="match status" value="1"/>
</dbReference>
<dbReference type="GO" id="GO:0017025">
    <property type="term" value="F:TBP-class protein binding"/>
    <property type="evidence" value="ECO:0007669"/>
    <property type="project" value="InterPro"/>
</dbReference>
<evidence type="ECO:0000313" key="6">
    <source>
        <dbReference type="Proteomes" id="UP000663292"/>
    </source>
</evidence>
<gene>
    <name evidence="5" type="primary">sUA75</name>
    <name evidence="5" type="ORF">HSEST_0503</name>
</gene>
<evidence type="ECO:0000256" key="3">
    <source>
        <dbReference type="SAM" id="MobiDB-lite"/>
    </source>
</evidence>
<dbReference type="PRINTS" id="PR00685">
    <property type="entry name" value="TIFACTORIIB"/>
</dbReference>
<keyword evidence="2" id="KW-0804">Transcription</keyword>
<dbReference type="GO" id="GO:0097550">
    <property type="term" value="C:transcription preinitiation complex"/>
    <property type="evidence" value="ECO:0007669"/>
    <property type="project" value="TreeGrafter"/>
</dbReference>
<feature type="domain" description="Transcription factor TFIIB cyclin-like" evidence="4">
    <location>
        <begin position="209"/>
        <end position="297"/>
    </location>
</feature>
<feature type="region of interest" description="Disordered" evidence="3">
    <location>
        <begin position="40"/>
        <end position="114"/>
    </location>
</feature>
<organism evidence="5 6">
    <name type="scientific">Halapricum desulfuricans</name>
    <dbReference type="NCBI Taxonomy" id="2841257"/>
    <lineage>
        <taxon>Archaea</taxon>
        <taxon>Methanobacteriati</taxon>
        <taxon>Methanobacteriota</taxon>
        <taxon>Stenosarchaea group</taxon>
        <taxon>Halobacteria</taxon>
        <taxon>Halobacteriales</taxon>
        <taxon>Haloarculaceae</taxon>
        <taxon>Halapricum</taxon>
    </lineage>
</organism>